<dbReference type="Proteomes" id="UP000202544">
    <property type="component" value="Segment"/>
</dbReference>
<dbReference type="EMBL" id="GQ884143">
    <property type="protein sequence ID" value="ACZ63529.1"/>
    <property type="molecule type" value="Genomic_DNA"/>
</dbReference>
<organism evidence="1 2">
    <name type="scientific">Pieris rapae granulovirus Wuhan</name>
    <dbReference type="NCBI Taxonomy" id="2848030"/>
    <lineage>
        <taxon>Viruses</taxon>
        <taxon>Viruses incertae sedis</taxon>
        <taxon>Naldaviricetes</taxon>
        <taxon>Lefavirales</taxon>
        <taxon>Baculoviridae</taxon>
        <taxon>Betabaculovirus</taxon>
        <taxon>Betabaculovirus arrapae</taxon>
    </lineage>
</organism>
<dbReference type="Pfam" id="PF05674">
    <property type="entry name" value="DUF816"/>
    <property type="match status" value="1"/>
</dbReference>
<proteinExistence type="predicted"/>
<accession>D2J4L0</accession>
<keyword evidence="2" id="KW-1185">Reference proteome</keyword>
<dbReference type="OrthoDB" id="8415at10239"/>
<reference evidence="1 2" key="1">
    <citation type="journal article" date="2011" name="J. Proteome Res.">
        <title>ODV-associated proteins of the Pieris rapae granulovirus.</title>
        <authorList>
            <person name="Wang X.F."/>
            <person name="Zhang B.Q."/>
            <person name="Xu H.J."/>
            <person name="Cui Y.J."/>
            <person name="Xu Y.P."/>
            <person name="Zhang M.J."/>
            <person name="Han Y.S."/>
            <person name="Lee Y.S."/>
            <person name="Bao Y.Y."/>
            <person name="Zhang C.X."/>
        </authorList>
    </citation>
    <scope>NUCLEOTIDE SEQUENCE [LARGE SCALE GENOMIC DNA]</scope>
    <source>
        <strain evidence="1">Wuhan</strain>
    </source>
</reference>
<dbReference type="RefSeq" id="YP_003429367.1">
    <property type="nucleotide sequence ID" value="NC_013797.1"/>
</dbReference>
<dbReference type="KEGG" id="vg:11107050"/>
<name>D2J4L0_9BBAC</name>
<dbReference type="InterPro" id="IPR008534">
    <property type="entry name" value="DUF816"/>
</dbReference>
<protein>
    <submittedName>
        <fullName evidence="1">PrGVORF43</fullName>
    </submittedName>
</protein>
<dbReference type="GeneID" id="11107050"/>
<evidence type="ECO:0000313" key="1">
    <source>
        <dbReference type="EMBL" id="ACZ63529.1"/>
    </source>
</evidence>
<evidence type="ECO:0000313" key="2">
    <source>
        <dbReference type="Proteomes" id="UP000202544"/>
    </source>
</evidence>
<sequence length="210" mass="24287">METTVDAKEFAKQLIADKCRTLIEAENMLPDKEMAIMKKAHKEYTESPNTANFNNIKKLILQTKYVEESVEYKNFNRGTFLIAMNLIVNKCQDIFPNYKGFFANTAKRLEKVDPDMKASPKDMLKHYYECIEEMENPKLDDHYMVSYAKSVITKILYDTVSDMTNLNGSTVNIENIKPKKLVLHKTVSLVKKEAPRQQKNTTIAPLFVFN</sequence>
<reference evidence="1 2" key="2">
    <citation type="journal article" date="2012" name="J. Virol.">
        <title>The Genome of Pieris rapae Granulovirus.</title>
        <authorList>
            <person name="Zhang B.Q."/>
            <person name="Cheng R.L."/>
            <person name="Wang X.F."/>
            <person name="Zhang C.X."/>
        </authorList>
    </citation>
    <scope>NUCLEOTIDE SEQUENCE [LARGE SCALE GENOMIC DNA]</scope>
    <source>
        <strain evidence="1">Wuhan</strain>
    </source>
</reference>